<dbReference type="InterPro" id="IPR011990">
    <property type="entry name" value="TPR-like_helical_dom_sf"/>
</dbReference>
<dbReference type="SUPFAM" id="SSF81901">
    <property type="entry name" value="HCP-like"/>
    <property type="match status" value="1"/>
</dbReference>
<feature type="compositionally biased region" description="Acidic residues" evidence="2">
    <location>
        <begin position="243"/>
        <end position="259"/>
    </location>
</feature>
<dbReference type="SMART" id="SM00773">
    <property type="entry name" value="WGR"/>
    <property type="match status" value="1"/>
</dbReference>
<dbReference type="InterPro" id="IPR008893">
    <property type="entry name" value="WGR_domain"/>
</dbReference>
<protein>
    <submittedName>
        <fullName evidence="4">WGR domain-containing protein</fullName>
    </submittedName>
</protein>
<dbReference type="Proteomes" id="UP000659124">
    <property type="component" value="Unassembled WGS sequence"/>
</dbReference>
<dbReference type="PANTHER" id="PTHR30634">
    <property type="entry name" value="OUTER MEMBRANE LOLAB LIPOPROTEIN INSERTION APPARATUS"/>
    <property type="match status" value="1"/>
</dbReference>
<dbReference type="Pfam" id="PF13181">
    <property type="entry name" value="TPR_8"/>
    <property type="match status" value="1"/>
</dbReference>
<dbReference type="SUPFAM" id="SSF160631">
    <property type="entry name" value="SMI1/KNR4-like"/>
    <property type="match status" value="1"/>
</dbReference>
<dbReference type="Gene3D" id="1.25.40.10">
    <property type="entry name" value="Tetratricopeptide repeat domain"/>
    <property type="match status" value="2"/>
</dbReference>
<sequence length="1449" mass="168711">MKQQFIYQDEKSHKFWDIDVNGTDITVTFGKAGTQGQTQVKTFATAAECQKAAEKLIAEKTKKGYQPVSDFTLPQPLYDDILAMAAYLEAHWPEQVVELHAASEAHIQRMEAVAGFTLPAAFKDFWQKKGYFYFEKGDFLCAVYAYNDNAENATTLYNLLQVFLNIYRCKSEWFAREKNLLSHCWMLGMIMNDEEKWFFFCDPAGQIHRVYIQPSFIEVNDDILAAAFAPLTALKESFQLPEMAEEPEEAETTDNESDGPDTKTQDFLQQYRLEKVTYQEALDRLGVDNFFDYWDNEEDRHWNIDEFESEHDYFEAQDRIYFRDGDLDIDGDLRLPNDYWDLLVVKGNMTIRGQVPSSTPYYVAGNSNIDFLHLDWFQKTAGTENVRYIALAMGQDDEVVHTMPHRKINAPYFFSWFYNLHCFDFDPQTLITAMYNEEDLSAYITDNTLLAWHEYAYAFRPEFYSTVSERWHDHMGISYGKLYETLRNNQPVLLDGVTLKGIRLVSQGLSLKRQEDFGGAYQCFKEAIAAAPAYYDAYFMAGKVLSDQNAYAQAMEFFAKGIPHTPEKLEYEYGCMQEAAFCAVITGAYDKALEWAEMAVKKSSSAHFSLRIIAEVLIYQQRLHEAKDYLEKSIAIKPIFSNNWLLGLIYHLQGDEQQADSYYRLAYEKNQKARPYQEHNNLSYIYGEPVTLNWDTQRPTPAVKDQAYWEQFFSDAMQQYGPDLYKRTGLFPSQWLTHKISTIPDTYRTGSMLSTLMQHQYLGVYDVEGSILQYFRADLITPEIALSAVSRESPCHYEYIPAALLTDAVFKANPRSIDLTYVPEERKTYDLCFLAVSSNQYNYERVPVAFRDERMNVALIAGGVLGNTSGKVLPSMYYTSEYILQAIDLDIHVIERIPAKFVDKTIYTYAAGKYGQQPEWPFIVDRFNRERWRYGSRYDVEETGKAILTYGMDVFKYYNLESIDKQRYAYIEKYLGDQPGFHEQVKQHAWDTRKQFTYDQPQEFDYDTFNKVWACFWDEAFIISALTAHEPNASERIYGLPPQYLTQQICDIAVSRNSYDFQFVPKQFVHPAMCEIACSQDYGSALEYVPLAMRTEKVCQLAMTRDAENIRFLPLALRTEQRCRQAILSNTTYLKYVPYELYPAIFPVLLKNHTSQLYEDMMLVNLALGLILQQQYTNARQQLLAVEKAAEVRDHYRHQALYYIGWSHHLEGDPKQANEYWRQAQDLAKTQKIEKEYWLTYPYDNFQLPPVGDVYEFSRDDFNDRMREAGLLIDSHHYPQALETLEQAEKQLQDAQCTEMGLWAQVWDHQRYALYAAGNQEASREICRKIIAELGKLTLWDYLDEFTPVRAALRNAHNGLAYHCYETAQNLAQVKEGIQHIKTTMKTISPIEEKSALNPFYETQVLLWHKAMQFDPAYEKDFQKGMEKITKMKLKEKGFLSEDFMDIAG</sequence>
<dbReference type="SUPFAM" id="SSF142921">
    <property type="entry name" value="WGR domain-like"/>
    <property type="match status" value="1"/>
</dbReference>
<dbReference type="InterPro" id="IPR036930">
    <property type="entry name" value="WGR_dom_sf"/>
</dbReference>
<feature type="repeat" description="TPR" evidence="1">
    <location>
        <begin position="535"/>
        <end position="568"/>
    </location>
</feature>
<dbReference type="PROSITE" id="PS50005">
    <property type="entry name" value="TPR"/>
    <property type="match status" value="1"/>
</dbReference>
<dbReference type="PANTHER" id="PTHR30634:SF13">
    <property type="entry name" value="PROTEIN YEHF"/>
    <property type="match status" value="1"/>
</dbReference>
<dbReference type="CDD" id="cd07996">
    <property type="entry name" value="WGR_MMR_like"/>
    <property type="match status" value="1"/>
</dbReference>
<dbReference type="InterPro" id="IPR037883">
    <property type="entry name" value="Knr4/Smi1-like_sf"/>
</dbReference>
<gene>
    <name evidence="4" type="ORF">ICL07_31100</name>
</gene>
<feature type="region of interest" description="Disordered" evidence="2">
    <location>
        <begin position="242"/>
        <end position="263"/>
    </location>
</feature>
<dbReference type="RefSeq" id="WP_188091950.1">
    <property type="nucleotide sequence ID" value="NZ_JACVFC010000006.1"/>
</dbReference>
<evidence type="ECO:0000313" key="4">
    <source>
        <dbReference type="EMBL" id="MBC9934867.1"/>
    </source>
</evidence>
<dbReference type="Gene3D" id="2.20.140.10">
    <property type="entry name" value="WGR domain"/>
    <property type="match status" value="1"/>
</dbReference>
<dbReference type="Pfam" id="PF05406">
    <property type="entry name" value="WGR"/>
    <property type="match status" value="1"/>
</dbReference>
<keyword evidence="5" id="KW-1185">Reference proteome</keyword>
<keyword evidence="1" id="KW-0802">TPR repeat</keyword>
<evidence type="ECO:0000313" key="5">
    <source>
        <dbReference type="Proteomes" id="UP000659124"/>
    </source>
</evidence>
<dbReference type="EMBL" id="JACVFC010000006">
    <property type="protein sequence ID" value="MBC9934867.1"/>
    <property type="molecule type" value="Genomic_DNA"/>
</dbReference>
<evidence type="ECO:0000259" key="3">
    <source>
        <dbReference type="PROSITE" id="PS51977"/>
    </source>
</evidence>
<evidence type="ECO:0000256" key="1">
    <source>
        <dbReference type="PROSITE-ProRule" id="PRU00339"/>
    </source>
</evidence>
<name>A0ABR7TWK0_9BACT</name>
<reference evidence="4 5" key="1">
    <citation type="submission" date="2020-09" db="EMBL/GenBank/DDBJ databases">
        <title>Genome sequences of type strains of Chitinophaga qingshengii and Chitinophaga varians.</title>
        <authorList>
            <person name="Kittiwongwattana C."/>
        </authorList>
    </citation>
    <scope>NUCLEOTIDE SEQUENCE [LARGE SCALE GENOMIC DNA]</scope>
    <source>
        <strain evidence="4 5">JCM 30026</strain>
    </source>
</reference>
<dbReference type="InterPro" id="IPR019734">
    <property type="entry name" value="TPR_rpt"/>
</dbReference>
<accession>A0ABR7TWK0</accession>
<dbReference type="InterPro" id="IPR050458">
    <property type="entry name" value="LolB"/>
</dbReference>
<dbReference type="SMART" id="SM00028">
    <property type="entry name" value="TPR"/>
    <property type="match status" value="4"/>
</dbReference>
<evidence type="ECO:0000256" key="2">
    <source>
        <dbReference type="SAM" id="MobiDB-lite"/>
    </source>
</evidence>
<organism evidence="4 5">
    <name type="scientific">Chitinophaga qingshengii</name>
    <dbReference type="NCBI Taxonomy" id="1569794"/>
    <lineage>
        <taxon>Bacteria</taxon>
        <taxon>Pseudomonadati</taxon>
        <taxon>Bacteroidota</taxon>
        <taxon>Chitinophagia</taxon>
        <taxon>Chitinophagales</taxon>
        <taxon>Chitinophagaceae</taxon>
        <taxon>Chitinophaga</taxon>
    </lineage>
</organism>
<comment type="caution">
    <text evidence="4">The sequence shown here is derived from an EMBL/GenBank/DDBJ whole genome shotgun (WGS) entry which is preliminary data.</text>
</comment>
<feature type="domain" description="WGR" evidence="3">
    <location>
        <begin position="1"/>
        <end position="78"/>
    </location>
</feature>
<dbReference type="PROSITE" id="PS51977">
    <property type="entry name" value="WGR"/>
    <property type="match status" value="1"/>
</dbReference>
<dbReference type="InterPro" id="IPR049809">
    <property type="entry name" value="YehF/YfeS-like_WGR"/>
</dbReference>
<proteinExistence type="predicted"/>